<organism evidence="11 12">
    <name type="scientific">Ditylenchus dipsaci</name>
    <dbReference type="NCBI Taxonomy" id="166011"/>
    <lineage>
        <taxon>Eukaryota</taxon>
        <taxon>Metazoa</taxon>
        <taxon>Ecdysozoa</taxon>
        <taxon>Nematoda</taxon>
        <taxon>Chromadorea</taxon>
        <taxon>Rhabditida</taxon>
        <taxon>Tylenchina</taxon>
        <taxon>Tylenchomorpha</taxon>
        <taxon>Sphaerularioidea</taxon>
        <taxon>Anguinidae</taxon>
        <taxon>Anguininae</taxon>
        <taxon>Ditylenchus</taxon>
    </lineage>
</organism>
<dbReference type="SUPFAM" id="SSF51905">
    <property type="entry name" value="FAD/NAD(P)-binding domain"/>
    <property type="match status" value="1"/>
</dbReference>
<comment type="cofactor">
    <cofactor evidence="1">
        <name>FAD</name>
        <dbReference type="ChEBI" id="CHEBI:57692"/>
    </cofactor>
</comment>
<evidence type="ECO:0000313" key="11">
    <source>
        <dbReference type="Proteomes" id="UP000887574"/>
    </source>
</evidence>
<keyword evidence="11" id="KW-1185">Reference proteome</keyword>
<proteinExistence type="inferred from homology"/>
<evidence type="ECO:0000256" key="7">
    <source>
        <dbReference type="ARBA" id="ARBA00023002"/>
    </source>
</evidence>
<dbReference type="GO" id="GO:0006915">
    <property type="term" value="P:apoptotic process"/>
    <property type="evidence" value="ECO:0007669"/>
    <property type="project" value="TreeGrafter"/>
</dbReference>
<feature type="domain" description="Mitochondrial apoptosis-inducing factor C-terminal" evidence="10">
    <location>
        <begin position="130"/>
        <end position="177"/>
    </location>
</feature>
<dbReference type="GO" id="GO:0046983">
    <property type="term" value="F:protein dimerization activity"/>
    <property type="evidence" value="ECO:0007669"/>
    <property type="project" value="InterPro"/>
</dbReference>
<accession>A0A915D0D5</accession>
<keyword evidence="7" id="KW-0560">Oxidoreductase</keyword>
<evidence type="ECO:0000256" key="4">
    <source>
        <dbReference type="ARBA" id="ARBA00022630"/>
    </source>
</evidence>
<keyword evidence="4" id="KW-0285">Flavoprotein</keyword>
<dbReference type="GO" id="GO:0033108">
    <property type="term" value="P:mitochondrial respiratory chain complex assembly"/>
    <property type="evidence" value="ECO:0007669"/>
    <property type="project" value="TreeGrafter"/>
</dbReference>
<dbReference type="Pfam" id="PF14721">
    <property type="entry name" value="AIF_C"/>
    <property type="match status" value="1"/>
</dbReference>
<comment type="subcellular location">
    <subcellularLocation>
        <location evidence="2">Mitochondrion</location>
    </subcellularLocation>
</comment>
<protein>
    <submittedName>
        <fullName evidence="12">Mitochondrial apoptosis-inducing factor C-terminal domain-containing protein</fullName>
    </submittedName>
</protein>
<dbReference type="InterPro" id="IPR036188">
    <property type="entry name" value="FAD/NAD-bd_sf"/>
</dbReference>
<dbReference type="PANTHER" id="PTHR43557">
    <property type="entry name" value="APOPTOSIS-INDUCING FACTOR 1"/>
    <property type="match status" value="1"/>
</dbReference>
<evidence type="ECO:0000256" key="9">
    <source>
        <dbReference type="ARBA" id="ARBA00023128"/>
    </source>
</evidence>
<dbReference type="GO" id="GO:0016174">
    <property type="term" value="F:NAD(P)H oxidase H2O2-forming activity"/>
    <property type="evidence" value="ECO:0007669"/>
    <property type="project" value="TreeGrafter"/>
</dbReference>
<dbReference type="AlphaFoldDB" id="A0A915D0D5"/>
<keyword evidence="9" id="KW-0496">Mitochondrion</keyword>
<dbReference type="Proteomes" id="UP000887574">
    <property type="component" value="Unplaced"/>
</dbReference>
<sequence>MFPEAGLLSSALPPLLSDYATRRMRDRGVRVLPSHQIKSAAVLENGQLELRMGDLTNVLKKESASNERASMKKGSAKLDEVNGGILADSKMHVKDDIWAAGDVCSYDDPVIGKRRRVQHWEHAQITGRVAGENMTGGNKTFFHEGAFVSIFGGGDQISAVGDVDSSLDTISYLIEGTGPDEARDGDAPMKSVVFYLANCRHSSERRIVGILFYNLYEGLDLEMARKIIKDGKEISNQETFADLARLFGIIHDDLPEVKEEKELIEPEKEVLVEKESKV</sequence>
<dbReference type="WBParaSite" id="jg14208">
    <property type="protein sequence ID" value="jg14208"/>
    <property type="gene ID" value="jg14208"/>
</dbReference>
<dbReference type="Gene3D" id="3.30.390.30">
    <property type="match status" value="1"/>
</dbReference>
<dbReference type="InterPro" id="IPR029324">
    <property type="entry name" value="AIF_C"/>
</dbReference>
<dbReference type="SMART" id="SM01353">
    <property type="entry name" value="AIF_C"/>
    <property type="match status" value="1"/>
</dbReference>
<dbReference type="GO" id="GO:0005739">
    <property type="term" value="C:mitochondrion"/>
    <property type="evidence" value="ECO:0007669"/>
    <property type="project" value="UniProtKB-SubCell"/>
</dbReference>
<evidence type="ECO:0000313" key="12">
    <source>
        <dbReference type="WBParaSite" id="jg14208"/>
    </source>
</evidence>
<dbReference type="InterPro" id="IPR050446">
    <property type="entry name" value="FAD-oxidoreductase/Apoptosis"/>
</dbReference>
<dbReference type="Gene3D" id="3.50.50.60">
    <property type="entry name" value="FAD/NAD(P)-binding domain"/>
    <property type="match status" value="2"/>
</dbReference>
<dbReference type="GO" id="GO:0071949">
    <property type="term" value="F:FAD binding"/>
    <property type="evidence" value="ECO:0007669"/>
    <property type="project" value="TreeGrafter"/>
</dbReference>
<evidence type="ECO:0000256" key="2">
    <source>
        <dbReference type="ARBA" id="ARBA00004173"/>
    </source>
</evidence>
<keyword evidence="8" id="KW-0520">NAD</keyword>
<comment type="similarity">
    <text evidence="3">Belongs to the FAD-dependent oxidoreductase family.</text>
</comment>
<evidence type="ECO:0000256" key="1">
    <source>
        <dbReference type="ARBA" id="ARBA00001974"/>
    </source>
</evidence>
<evidence type="ECO:0000256" key="6">
    <source>
        <dbReference type="ARBA" id="ARBA00022946"/>
    </source>
</evidence>
<name>A0A915D0D5_9BILA</name>
<dbReference type="PANTHER" id="PTHR43557:SF4">
    <property type="entry name" value="APOPTOSIS-INDUCING FACTOR 1, MITOCHONDRIAL"/>
    <property type="match status" value="1"/>
</dbReference>
<reference evidence="12" key="1">
    <citation type="submission" date="2022-11" db="UniProtKB">
        <authorList>
            <consortium name="WormBaseParasite"/>
        </authorList>
    </citation>
    <scope>IDENTIFICATION</scope>
</reference>
<evidence type="ECO:0000256" key="8">
    <source>
        <dbReference type="ARBA" id="ARBA00023027"/>
    </source>
</evidence>
<dbReference type="SUPFAM" id="SSF55424">
    <property type="entry name" value="FAD/NAD-linked reductases, dimerisation (C-terminal) domain"/>
    <property type="match status" value="1"/>
</dbReference>
<evidence type="ECO:0000259" key="10">
    <source>
        <dbReference type="Pfam" id="PF14721"/>
    </source>
</evidence>
<dbReference type="InterPro" id="IPR016156">
    <property type="entry name" value="FAD/NAD-linked_Rdtase_dimer_sf"/>
</dbReference>
<evidence type="ECO:0000256" key="5">
    <source>
        <dbReference type="ARBA" id="ARBA00022827"/>
    </source>
</evidence>
<keyword evidence="5" id="KW-0274">FAD</keyword>
<evidence type="ECO:0000256" key="3">
    <source>
        <dbReference type="ARBA" id="ARBA00006442"/>
    </source>
</evidence>
<keyword evidence="6" id="KW-0809">Transit peptide</keyword>